<name>X1RXB0_9ZZZZ</name>
<proteinExistence type="predicted"/>
<accession>X1RXB0</accession>
<protein>
    <submittedName>
        <fullName evidence="1">Uncharacterized protein</fullName>
    </submittedName>
</protein>
<gene>
    <name evidence="1" type="ORF">S12H4_00167</name>
</gene>
<dbReference type="EMBL" id="BARW01000012">
    <property type="protein sequence ID" value="GAI67830.1"/>
    <property type="molecule type" value="Genomic_DNA"/>
</dbReference>
<sequence length="624" mass="72629">MGIKDKQTYGEYYWAMQVEAAKFFDEETEKTFAPFFSGMLADIPNIEALPTGMQRFIQVLSEPPSAGFGGFALGVGVEMVDEVLHTAMTPMMKIIGRDLNRRSLETWLTSAQANTLFSRGHVDQTFWELVLSSEGYDETLQRFLYTSQLPYPSIPDLVLYSRYHGEPDAPFGEFQNWFDIPARDWPVWKWLTLQRATTSDVQTLFRRGLITEADLSVKLSQIGWSPADRPLVQELGWSIPNAMLLVQGDLQQMRLRDEILKDISIADINPKYAQQYLDAILTKPASTDIIAYGLRQNFELPDLERDLQKIGIHPEYTHLYKELAYQIPPVADIITMAVREAFTPEIAARFGQYQDYPKPLEEWAEKKGLSKEWSERYWAAHWSLPSASQGFEMLHRGIITRPDLDMLLRALDVMPFWREKLTGIAYRRLTRVDVRRMYKAGVLTREEVYEAYLQHGYTDENARRMTEFTVQWAMPKEASITRSDILTAYKNRMIDRAEASQLLEDMGEEYFHRDFMLTAVDYKKGLELTENRIKGIRNLYKRRIYDINKTKDELLKLDLPADEVDNLMEQWYYEVKDEAPRLWTTAQTLSFIKDELITKERGIAELTTIGYNTEHIDVYIRSIE</sequence>
<reference evidence="1" key="1">
    <citation type="journal article" date="2014" name="Front. Microbiol.">
        <title>High frequency of phylogenetically diverse reductive dehalogenase-homologous genes in deep subseafloor sedimentary metagenomes.</title>
        <authorList>
            <person name="Kawai M."/>
            <person name="Futagami T."/>
            <person name="Toyoda A."/>
            <person name="Takaki Y."/>
            <person name="Nishi S."/>
            <person name="Hori S."/>
            <person name="Arai W."/>
            <person name="Tsubouchi T."/>
            <person name="Morono Y."/>
            <person name="Uchiyama I."/>
            <person name="Ito T."/>
            <person name="Fujiyama A."/>
            <person name="Inagaki F."/>
            <person name="Takami H."/>
        </authorList>
    </citation>
    <scope>NUCLEOTIDE SEQUENCE</scope>
    <source>
        <strain evidence="1">Expedition CK06-06</strain>
    </source>
</reference>
<organism evidence="1">
    <name type="scientific">marine sediment metagenome</name>
    <dbReference type="NCBI Taxonomy" id="412755"/>
    <lineage>
        <taxon>unclassified sequences</taxon>
        <taxon>metagenomes</taxon>
        <taxon>ecological metagenomes</taxon>
    </lineage>
</organism>
<comment type="caution">
    <text evidence="1">The sequence shown here is derived from an EMBL/GenBank/DDBJ whole genome shotgun (WGS) entry which is preliminary data.</text>
</comment>
<evidence type="ECO:0000313" key="1">
    <source>
        <dbReference type="EMBL" id="GAI67830.1"/>
    </source>
</evidence>
<dbReference type="AlphaFoldDB" id="X1RXB0"/>